<gene>
    <name evidence="3" type="ORF">IV203_003610</name>
</gene>
<keyword evidence="2" id="KW-1133">Transmembrane helix</keyword>
<evidence type="ECO:0000256" key="1">
    <source>
        <dbReference type="SAM" id="MobiDB-lite"/>
    </source>
</evidence>
<organism evidence="3 4">
    <name type="scientific">Nitzschia inconspicua</name>
    <dbReference type="NCBI Taxonomy" id="303405"/>
    <lineage>
        <taxon>Eukaryota</taxon>
        <taxon>Sar</taxon>
        <taxon>Stramenopiles</taxon>
        <taxon>Ochrophyta</taxon>
        <taxon>Bacillariophyta</taxon>
        <taxon>Bacillariophyceae</taxon>
        <taxon>Bacillariophycidae</taxon>
        <taxon>Bacillariales</taxon>
        <taxon>Bacillariaceae</taxon>
        <taxon>Nitzschia</taxon>
    </lineage>
</organism>
<keyword evidence="2" id="KW-0472">Membrane</keyword>
<reference evidence="3" key="1">
    <citation type="journal article" date="2021" name="Sci. Rep.">
        <title>Diploid genomic architecture of Nitzschia inconspicua, an elite biomass production diatom.</title>
        <authorList>
            <person name="Oliver A."/>
            <person name="Podell S."/>
            <person name="Pinowska A."/>
            <person name="Traller J.C."/>
            <person name="Smith S.R."/>
            <person name="McClure R."/>
            <person name="Beliaev A."/>
            <person name="Bohutskyi P."/>
            <person name="Hill E.A."/>
            <person name="Rabines A."/>
            <person name="Zheng H."/>
            <person name="Allen L.Z."/>
            <person name="Kuo A."/>
            <person name="Grigoriev I.V."/>
            <person name="Allen A.E."/>
            <person name="Hazlebeck D."/>
            <person name="Allen E.E."/>
        </authorList>
    </citation>
    <scope>NUCLEOTIDE SEQUENCE</scope>
    <source>
        <strain evidence="3">Hildebrandi</strain>
    </source>
</reference>
<feature type="transmembrane region" description="Helical" evidence="2">
    <location>
        <begin position="60"/>
        <end position="84"/>
    </location>
</feature>
<accession>A0A9K3PR45</accession>
<evidence type="ECO:0000313" key="4">
    <source>
        <dbReference type="Proteomes" id="UP000693970"/>
    </source>
</evidence>
<dbReference type="OrthoDB" id="2132086at2759"/>
<sequence length="234" mass="26427">MLASAPSLTDYTNFHGMLCRVGTARRCIQSFDGVALFADQSTYHQNDHDLSSVDYKQKGILLGLSVVNYYLLVLFSLTGACTLVGRTKFLAMQDGLFNQFHPHEAGPMVCSKETKETLCMPPKVLDYIRKRSEDLDYDQDQSQPQDSSTPPLSQACSNDDTVVLKRRFEYEFGGYLSVMMLHFQCSRGRTHLVEVYRLHSDSALGRVVNLLLQPLRFLDLLTRGLASDDARKLE</sequence>
<keyword evidence="4" id="KW-1185">Reference proteome</keyword>
<dbReference type="EMBL" id="JAGRRH010000016">
    <property type="protein sequence ID" value="KAG7354254.1"/>
    <property type="molecule type" value="Genomic_DNA"/>
</dbReference>
<feature type="compositionally biased region" description="Low complexity" evidence="1">
    <location>
        <begin position="140"/>
        <end position="154"/>
    </location>
</feature>
<protein>
    <submittedName>
        <fullName evidence="3">Uncharacterized protein</fullName>
    </submittedName>
</protein>
<dbReference type="AlphaFoldDB" id="A0A9K3PR45"/>
<keyword evidence="2" id="KW-0812">Transmembrane</keyword>
<feature type="region of interest" description="Disordered" evidence="1">
    <location>
        <begin position="136"/>
        <end position="156"/>
    </location>
</feature>
<comment type="caution">
    <text evidence="3">The sequence shown here is derived from an EMBL/GenBank/DDBJ whole genome shotgun (WGS) entry which is preliminary data.</text>
</comment>
<name>A0A9K3PR45_9STRA</name>
<dbReference type="Proteomes" id="UP000693970">
    <property type="component" value="Unassembled WGS sequence"/>
</dbReference>
<reference evidence="3" key="2">
    <citation type="submission" date="2021-04" db="EMBL/GenBank/DDBJ databases">
        <authorList>
            <person name="Podell S."/>
        </authorList>
    </citation>
    <scope>NUCLEOTIDE SEQUENCE</scope>
    <source>
        <strain evidence="3">Hildebrandi</strain>
    </source>
</reference>
<evidence type="ECO:0000313" key="3">
    <source>
        <dbReference type="EMBL" id="KAG7354254.1"/>
    </source>
</evidence>
<proteinExistence type="predicted"/>
<evidence type="ECO:0000256" key="2">
    <source>
        <dbReference type="SAM" id="Phobius"/>
    </source>
</evidence>